<evidence type="ECO:0000256" key="1">
    <source>
        <dbReference type="ARBA" id="ARBA00022527"/>
    </source>
</evidence>
<dbReference type="AlphaFoldDB" id="A0A5N8W1I4"/>
<accession>A0A5N8W1I4</accession>
<keyword evidence="5" id="KW-1185">Reference proteome</keyword>
<dbReference type="GO" id="GO:0005524">
    <property type="term" value="F:ATP binding"/>
    <property type="evidence" value="ECO:0007669"/>
    <property type="project" value="UniProtKB-KW"/>
</dbReference>
<feature type="region of interest" description="Disordered" evidence="2">
    <location>
        <begin position="149"/>
        <end position="172"/>
    </location>
</feature>
<evidence type="ECO:0000259" key="3">
    <source>
        <dbReference type="Pfam" id="PF13581"/>
    </source>
</evidence>
<reference evidence="4 5" key="1">
    <citation type="submission" date="2019-07" db="EMBL/GenBank/DDBJ databases">
        <title>New species of Amycolatopsis and Streptomyces.</title>
        <authorList>
            <person name="Duangmal K."/>
            <person name="Teo W.F.A."/>
            <person name="Lipun K."/>
        </authorList>
    </citation>
    <scope>NUCLEOTIDE SEQUENCE [LARGE SCALE GENOMIC DNA]</scope>
    <source>
        <strain evidence="4 5">TISTR 2346</strain>
    </source>
</reference>
<protein>
    <submittedName>
        <fullName evidence="4">ATP-binding protein</fullName>
    </submittedName>
</protein>
<keyword evidence="1" id="KW-0808">Transferase</keyword>
<gene>
    <name evidence="4" type="ORF">FNH04_16130</name>
</gene>
<evidence type="ECO:0000313" key="4">
    <source>
        <dbReference type="EMBL" id="MPY41383.1"/>
    </source>
</evidence>
<dbReference type="InterPro" id="IPR050267">
    <property type="entry name" value="Anti-sigma-factor_SerPK"/>
</dbReference>
<organism evidence="4 5">
    <name type="scientific">Streptomyces phyllanthi</name>
    <dbReference type="NCBI Taxonomy" id="1803180"/>
    <lineage>
        <taxon>Bacteria</taxon>
        <taxon>Bacillati</taxon>
        <taxon>Actinomycetota</taxon>
        <taxon>Actinomycetes</taxon>
        <taxon>Kitasatosporales</taxon>
        <taxon>Streptomycetaceae</taxon>
        <taxon>Streptomyces</taxon>
    </lineage>
</organism>
<sequence length="172" mass="18332">MRTPETDELPSPHWSYGFLIPRDPRAASVVRAAVRAILSATRLGCVADTVELLASELVTNAYHHSPSDAYVSVEHTPDALTVSVWDHGTGTPAPSQRGDDAESGRGLAIVEACADEWGVREYPHGNAVWFSVAPKANGDEACAVHRISPRHTPAGTLTDSGQTAASPRGDRR</sequence>
<proteinExistence type="predicted"/>
<feature type="domain" description="Histidine kinase/HSP90-like ATPase" evidence="3">
    <location>
        <begin position="20"/>
        <end position="131"/>
    </location>
</feature>
<evidence type="ECO:0000313" key="5">
    <source>
        <dbReference type="Proteomes" id="UP000326979"/>
    </source>
</evidence>
<keyword evidence="1" id="KW-0418">Kinase</keyword>
<dbReference type="InterPro" id="IPR036890">
    <property type="entry name" value="HATPase_C_sf"/>
</dbReference>
<keyword evidence="4" id="KW-0067">ATP-binding</keyword>
<keyword evidence="4" id="KW-0547">Nucleotide-binding</keyword>
<dbReference type="CDD" id="cd16936">
    <property type="entry name" value="HATPase_RsbW-like"/>
    <property type="match status" value="1"/>
</dbReference>
<comment type="caution">
    <text evidence="4">The sequence shown here is derived from an EMBL/GenBank/DDBJ whole genome shotgun (WGS) entry which is preliminary data.</text>
</comment>
<dbReference type="Pfam" id="PF13581">
    <property type="entry name" value="HATPase_c_2"/>
    <property type="match status" value="1"/>
</dbReference>
<dbReference type="GO" id="GO:0004674">
    <property type="term" value="F:protein serine/threonine kinase activity"/>
    <property type="evidence" value="ECO:0007669"/>
    <property type="project" value="UniProtKB-KW"/>
</dbReference>
<dbReference type="RefSeq" id="WP_152784770.1">
    <property type="nucleotide sequence ID" value="NZ_BAABEQ010000078.1"/>
</dbReference>
<feature type="compositionally biased region" description="Polar residues" evidence="2">
    <location>
        <begin position="155"/>
        <end position="165"/>
    </location>
</feature>
<dbReference type="Proteomes" id="UP000326979">
    <property type="component" value="Unassembled WGS sequence"/>
</dbReference>
<dbReference type="OrthoDB" id="4243476at2"/>
<dbReference type="Gene3D" id="3.30.565.10">
    <property type="entry name" value="Histidine kinase-like ATPase, C-terminal domain"/>
    <property type="match status" value="1"/>
</dbReference>
<name>A0A5N8W1I4_9ACTN</name>
<dbReference type="EMBL" id="VJZE01000094">
    <property type="protein sequence ID" value="MPY41383.1"/>
    <property type="molecule type" value="Genomic_DNA"/>
</dbReference>
<dbReference type="InterPro" id="IPR003594">
    <property type="entry name" value="HATPase_dom"/>
</dbReference>
<dbReference type="PANTHER" id="PTHR35526:SF3">
    <property type="entry name" value="ANTI-SIGMA-F FACTOR RSBW"/>
    <property type="match status" value="1"/>
</dbReference>
<dbReference type="PANTHER" id="PTHR35526">
    <property type="entry name" value="ANTI-SIGMA-F FACTOR RSBW-RELATED"/>
    <property type="match status" value="1"/>
</dbReference>
<dbReference type="SUPFAM" id="SSF55874">
    <property type="entry name" value="ATPase domain of HSP90 chaperone/DNA topoisomerase II/histidine kinase"/>
    <property type="match status" value="1"/>
</dbReference>
<evidence type="ECO:0000256" key="2">
    <source>
        <dbReference type="SAM" id="MobiDB-lite"/>
    </source>
</evidence>
<keyword evidence="1" id="KW-0723">Serine/threonine-protein kinase</keyword>